<dbReference type="Pfam" id="PF18346">
    <property type="entry name" value="SH3_15"/>
    <property type="match status" value="2"/>
</dbReference>
<dbReference type="FunFam" id="2.30.30.40:FF:000078">
    <property type="entry name" value="Putative e3 ubiquitin-protein ligase mib2"/>
    <property type="match status" value="1"/>
</dbReference>
<evidence type="ECO:0000313" key="9">
    <source>
        <dbReference type="Proteomes" id="UP000015103"/>
    </source>
</evidence>
<dbReference type="AlphaFoldDB" id="T1HZL0"/>
<keyword evidence="5" id="KW-0863">Zinc-finger</keyword>
<dbReference type="Proteomes" id="UP000015103">
    <property type="component" value="Unassembled WGS sequence"/>
</dbReference>
<keyword evidence="2" id="KW-0808">Transferase</keyword>
<dbReference type="OMA" id="HDITHAF"/>
<dbReference type="PANTHER" id="PTHR24202:SF4">
    <property type="entry name" value="E3 UBIQUITIN-PROTEIN LIGASE MIB2-RELATED"/>
    <property type="match status" value="1"/>
</dbReference>
<protein>
    <submittedName>
        <fullName evidence="8">MIB/HERC2 domain-containing protein</fullName>
    </submittedName>
</protein>
<keyword evidence="6" id="KW-0833">Ubl conjugation pathway</keyword>
<dbReference type="VEuPathDB" id="VectorBase:RPRC009480"/>
<dbReference type="EMBL" id="ACPB03000878">
    <property type="status" value="NOT_ANNOTATED_CDS"/>
    <property type="molecule type" value="Genomic_DNA"/>
</dbReference>
<proteinExistence type="predicted"/>
<keyword evidence="3" id="KW-0479">Metal-binding</keyword>
<dbReference type="GO" id="GO:0008270">
    <property type="term" value="F:zinc ion binding"/>
    <property type="evidence" value="ECO:0007669"/>
    <property type="project" value="UniProtKB-KW"/>
</dbReference>
<organism evidence="8 9">
    <name type="scientific">Rhodnius prolixus</name>
    <name type="common">Triatomid bug</name>
    <dbReference type="NCBI Taxonomy" id="13249"/>
    <lineage>
        <taxon>Eukaryota</taxon>
        <taxon>Metazoa</taxon>
        <taxon>Ecdysozoa</taxon>
        <taxon>Arthropoda</taxon>
        <taxon>Hexapoda</taxon>
        <taxon>Insecta</taxon>
        <taxon>Pterygota</taxon>
        <taxon>Neoptera</taxon>
        <taxon>Paraneoptera</taxon>
        <taxon>Hemiptera</taxon>
        <taxon>Heteroptera</taxon>
        <taxon>Panheteroptera</taxon>
        <taxon>Cimicomorpha</taxon>
        <taxon>Reduviidae</taxon>
        <taxon>Triatominae</taxon>
        <taxon>Rhodnius</taxon>
    </lineage>
</organism>
<evidence type="ECO:0000256" key="5">
    <source>
        <dbReference type="ARBA" id="ARBA00022771"/>
    </source>
</evidence>
<evidence type="ECO:0000313" key="8">
    <source>
        <dbReference type="EnsemblMetazoa" id="RPRC009480-PA"/>
    </source>
</evidence>
<dbReference type="PROSITE" id="PS51416">
    <property type="entry name" value="MIB_HERC2"/>
    <property type="match status" value="1"/>
</dbReference>
<dbReference type="UniPathway" id="UPA00143"/>
<dbReference type="InterPro" id="IPR010606">
    <property type="entry name" value="Mib_Herc2"/>
</dbReference>
<dbReference type="InParanoid" id="T1HZL0"/>
<evidence type="ECO:0000256" key="1">
    <source>
        <dbReference type="ARBA" id="ARBA00004906"/>
    </source>
</evidence>
<dbReference type="PANTHER" id="PTHR24202">
    <property type="entry name" value="E3 UBIQUITIN-PROTEIN LIGASE MIB2"/>
    <property type="match status" value="1"/>
</dbReference>
<reference evidence="8" key="1">
    <citation type="submission" date="2015-05" db="UniProtKB">
        <authorList>
            <consortium name="EnsemblMetazoa"/>
        </authorList>
    </citation>
    <scope>IDENTIFICATION</scope>
</reference>
<dbReference type="GO" id="GO:0005737">
    <property type="term" value="C:cytoplasm"/>
    <property type="evidence" value="ECO:0007669"/>
    <property type="project" value="TreeGrafter"/>
</dbReference>
<dbReference type="Gene3D" id="2.30.30.40">
    <property type="entry name" value="SH3 Domains"/>
    <property type="match status" value="1"/>
</dbReference>
<evidence type="ECO:0000256" key="7">
    <source>
        <dbReference type="ARBA" id="ARBA00022833"/>
    </source>
</evidence>
<keyword evidence="7" id="KW-0862">Zinc</keyword>
<sequence length="347" mass="38413">MSDKHDLNHNFQRFDTPAAIGVHLPSRTGSPKKLLLGMFVGAKVQRGKNWEWADQDGGPESCGRIVETRGWDNETWRSVVNVTWASGLTNIYRVGHKGKVDLRCIELSNGGTYYPLHLALLGKKIEEACDETPQPDPCVFSIGEKVKVNVDAETLHRMQDGHGGWNPRMVDIVGVVGRVHRLTDKGDIRVLYQSMGTARWTLNPRALIRVREEVSVGDLVKVSSDKDAVIALQKGHGEWIHVMSCILGKTGKVVKVYSDGDLRVSLEGQIWTLNPLSVQLVSEGTSLLAPEVPLNTNVSNLLSDLMDTQLDLTITLNIDRIVRAAAQGHLEIVNDFFTKRPNAVRSC</sequence>
<comment type="pathway">
    <text evidence="1">Protein modification; protein ubiquitination.</text>
</comment>
<evidence type="ECO:0000256" key="2">
    <source>
        <dbReference type="ARBA" id="ARBA00022679"/>
    </source>
</evidence>
<dbReference type="Pfam" id="PF06701">
    <property type="entry name" value="MIB_HERC2"/>
    <property type="match status" value="1"/>
</dbReference>
<keyword evidence="4" id="KW-0677">Repeat</keyword>
<dbReference type="EnsemblMetazoa" id="RPRC009480-RA">
    <property type="protein sequence ID" value="RPRC009480-PA"/>
    <property type="gene ID" value="RPRC009480"/>
</dbReference>
<dbReference type="GO" id="GO:0016567">
    <property type="term" value="P:protein ubiquitination"/>
    <property type="evidence" value="ECO:0007669"/>
    <property type="project" value="UniProtKB-UniPathway"/>
</dbReference>
<dbReference type="STRING" id="13249.T1HZL0"/>
<dbReference type="HOGENOM" id="CLU_800020_0_0_1"/>
<name>T1HZL0_RHOPR</name>
<dbReference type="SUPFAM" id="SSF159034">
    <property type="entry name" value="Mib/herc2 domain-like"/>
    <property type="match status" value="1"/>
</dbReference>
<dbReference type="GO" id="GO:0004842">
    <property type="term" value="F:ubiquitin-protein transferase activity"/>
    <property type="evidence" value="ECO:0007669"/>
    <property type="project" value="InterPro"/>
</dbReference>
<evidence type="ECO:0000256" key="3">
    <source>
        <dbReference type="ARBA" id="ARBA00022723"/>
    </source>
</evidence>
<dbReference type="InterPro" id="IPR040847">
    <property type="entry name" value="SH3_15"/>
</dbReference>
<dbReference type="InterPro" id="IPR037252">
    <property type="entry name" value="Mib_Herc2_sf"/>
</dbReference>
<evidence type="ECO:0000256" key="6">
    <source>
        <dbReference type="ARBA" id="ARBA00022786"/>
    </source>
</evidence>
<keyword evidence="9" id="KW-1185">Reference proteome</keyword>
<accession>T1HZL0</accession>
<evidence type="ECO:0000256" key="4">
    <source>
        <dbReference type="ARBA" id="ARBA00022737"/>
    </source>
</evidence>
<dbReference type="eggNOG" id="KOG4582">
    <property type="taxonomic scope" value="Eukaryota"/>
</dbReference>